<protein>
    <submittedName>
        <fullName evidence="1">DUF2057 family protein</fullName>
    </submittedName>
</protein>
<reference evidence="1 2" key="1">
    <citation type="submission" date="2020-06" db="EMBL/GenBank/DDBJ databases">
        <title>Photobacterium damselae subsp. damselae comparative genomics.</title>
        <authorList>
            <person name="Osorio C.R."/>
        </authorList>
    </citation>
    <scope>NUCLEOTIDE SEQUENCE [LARGE SCALE GENOMIC DNA]</scope>
    <source>
        <strain evidence="1 2">TW250/03</strain>
    </source>
</reference>
<dbReference type="AlphaFoldDB" id="A0A850QP87"/>
<sequence>QGKVKITGDNLTQLKMWYSKATPEEKKAFKMWMTEQDYL</sequence>
<dbReference type="InterPro" id="IPR018635">
    <property type="entry name" value="UPF0319"/>
</dbReference>
<dbReference type="EMBL" id="JABXOR010000503">
    <property type="protein sequence ID" value="NVP00152.1"/>
    <property type="molecule type" value="Genomic_DNA"/>
</dbReference>
<comment type="caution">
    <text evidence="1">The sequence shown here is derived from an EMBL/GenBank/DDBJ whole genome shotgun (WGS) entry which is preliminary data.</text>
</comment>
<dbReference type="Proteomes" id="UP000533429">
    <property type="component" value="Unassembled WGS sequence"/>
</dbReference>
<feature type="non-terminal residue" evidence="1">
    <location>
        <position position="1"/>
    </location>
</feature>
<evidence type="ECO:0000313" key="2">
    <source>
        <dbReference type="Proteomes" id="UP000533429"/>
    </source>
</evidence>
<organism evidence="1 2">
    <name type="scientific">Photobacterium damselae subsp. damselae</name>
    <name type="common">Listonella damsela</name>
    <dbReference type="NCBI Taxonomy" id="85581"/>
    <lineage>
        <taxon>Bacteria</taxon>
        <taxon>Pseudomonadati</taxon>
        <taxon>Pseudomonadota</taxon>
        <taxon>Gammaproteobacteria</taxon>
        <taxon>Vibrionales</taxon>
        <taxon>Vibrionaceae</taxon>
        <taxon>Photobacterium</taxon>
    </lineage>
</organism>
<name>A0A850QP87_PHODD</name>
<accession>A0A850QP87</accession>
<gene>
    <name evidence="1" type="ORF">HWA77_08025</name>
</gene>
<proteinExistence type="predicted"/>
<dbReference type="Pfam" id="PF09829">
    <property type="entry name" value="DUF2057"/>
    <property type="match status" value="1"/>
</dbReference>
<evidence type="ECO:0000313" key="1">
    <source>
        <dbReference type="EMBL" id="NVP00152.1"/>
    </source>
</evidence>